<organism evidence="1 2">
    <name type="scientific">Cetraspora pellucida</name>
    <dbReference type="NCBI Taxonomy" id="1433469"/>
    <lineage>
        <taxon>Eukaryota</taxon>
        <taxon>Fungi</taxon>
        <taxon>Fungi incertae sedis</taxon>
        <taxon>Mucoromycota</taxon>
        <taxon>Glomeromycotina</taxon>
        <taxon>Glomeromycetes</taxon>
        <taxon>Diversisporales</taxon>
        <taxon>Gigasporaceae</taxon>
        <taxon>Cetraspora</taxon>
    </lineage>
</organism>
<dbReference type="OrthoDB" id="2426858at2759"/>
<feature type="non-terminal residue" evidence="1">
    <location>
        <position position="110"/>
    </location>
</feature>
<dbReference type="Proteomes" id="UP000789759">
    <property type="component" value="Unassembled WGS sequence"/>
</dbReference>
<evidence type="ECO:0000313" key="2">
    <source>
        <dbReference type="Proteomes" id="UP000789759"/>
    </source>
</evidence>
<reference evidence="1" key="1">
    <citation type="submission" date="2021-06" db="EMBL/GenBank/DDBJ databases">
        <authorList>
            <person name="Kallberg Y."/>
            <person name="Tangrot J."/>
            <person name="Rosling A."/>
        </authorList>
    </citation>
    <scope>NUCLEOTIDE SEQUENCE</scope>
    <source>
        <strain evidence="1">FL966</strain>
    </source>
</reference>
<dbReference type="AlphaFoldDB" id="A0A9N9P2S7"/>
<gene>
    <name evidence="1" type="ORF">CPELLU_LOCUS16721</name>
</gene>
<name>A0A9N9P2S7_9GLOM</name>
<proteinExistence type="predicted"/>
<protein>
    <submittedName>
        <fullName evidence="1">4083_t:CDS:1</fullName>
    </submittedName>
</protein>
<sequence>MVAQDFSFYASLRALAIFENNKMNMHNENTNAGADINHQDSNIDISTVNDITCDSNNSEDKSTRIAEVENFFQRIINDIKQNVDPVTGLLASVSAVTGFLEVSSRDLEFR</sequence>
<evidence type="ECO:0000313" key="1">
    <source>
        <dbReference type="EMBL" id="CAG8786565.1"/>
    </source>
</evidence>
<dbReference type="EMBL" id="CAJVQA010025605">
    <property type="protein sequence ID" value="CAG8786565.1"/>
    <property type="molecule type" value="Genomic_DNA"/>
</dbReference>
<accession>A0A9N9P2S7</accession>
<comment type="caution">
    <text evidence="1">The sequence shown here is derived from an EMBL/GenBank/DDBJ whole genome shotgun (WGS) entry which is preliminary data.</text>
</comment>
<keyword evidence="2" id="KW-1185">Reference proteome</keyword>